<name>A0A506V9D5_9GAMM</name>
<dbReference type="EMBL" id="VHQI01000006">
    <property type="protein sequence ID" value="TPW42099.1"/>
    <property type="molecule type" value="Genomic_DNA"/>
</dbReference>
<dbReference type="InterPro" id="IPR019684">
    <property type="entry name" value="HofP"/>
</dbReference>
<protein>
    <submittedName>
        <fullName evidence="2">DUF2531 family protein</fullName>
    </submittedName>
</protein>
<evidence type="ECO:0000256" key="1">
    <source>
        <dbReference type="SAM" id="SignalP"/>
    </source>
</evidence>
<proteinExistence type="predicted"/>
<gene>
    <name evidence="2" type="ORF">FKM52_12145</name>
</gene>
<evidence type="ECO:0000313" key="3">
    <source>
        <dbReference type="Proteomes" id="UP000319523"/>
    </source>
</evidence>
<evidence type="ECO:0000313" key="2">
    <source>
        <dbReference type="EMBL" id="TPW42099.1"/>
    </source>
</evidence>
<comment type="caution">
    <text evidence="2">The sequence shown here is derived from an EMBL/GenBank/DDBJ whole genome shotgun (WGS) entry which is preliminary data.</text>
</comment>
<feature type="chain" id="PRO_5021357646" evidence="1">
    <location>
        <begin position="29"/>
        <end position="136"/>
    </location>
</feature>
<organism evidence="2 3">
    <name type="scientific">Mixta tenebrionis</name>
    <dbReference type="NCBI Taxonomy" id="2562439"/>
    <lineage>
        <taxon>Bacteria</taxon>
        <taxon>Pseudomonadati</taxon>
        <taxon>Pseudomonadota</taxon>
        <taxon>Gammaproteobacteria</taxon>
        <taxon>Enterobacterales</taxon>
        <taxon>Erwiniaceae</taxon>
        <taxon>Mixta</taxon>
    </lineage>
</organism>
<dbReference type="OrthoDB" id="6540712at2"/>
<dbReference type="RefSeq" id="WP_141176443.1">
    <property type="nucleotide sequence ID" value="NZ_JBHUFX010000002.1"/>
</dbReference>
<dbReference type="Pfam" id="PF10748">
    <property type="entry name" value="HofP"/>
    <property type="match status" value="1"/>
</dbReference>
<keyword evidence="3" id="KW-1185">Reference proteome</keyword>
<reference evidence="2 3" key="1">
    <citation type="submission" date="2019-06" db="EMBL/GenBank/DDBJ databases">
        <authorList>
            <person name="Yang Y."/>
        </authorList>
    </citation>
    <scope>NUCLEOTIDE SEQUENCE [LARGE SCALE GENOMIC DNA]</scope>
    <source>
        <strain evidence="2 3">BIT-26</strain>
    </source>
</reference>
<dbReference type="AlphaFoldDB" id="A0A506V9D5"/>
<sequence>MPHSIWRLSGRRCWISGIALLLALPAAGRDPFAAPQAVCRQPAASLANWRLLGIIGRDNDYVGWLRSTEGETLRVAHGRPLPFAEWQLEELAPFRLTLRAPAGCLPPFATLQIKGKYDEDRDSAAVAAERRRAGTG</sequence>
<feature type="signal peptide" evidence="1">
    <location>
        <begin position="1"/>
        <end position="28"/>
    </location>
</feature>
<accession>A0A506V9D5</accession>
<keyword evidence="1" id="KW-0732">Signal</keyword>
<dbReference type="Proteomes" id="UP000319523">
    <property type="component" value="Unassembled WGS sequence"/>
</dbReference>